<accession>A0ABV7YZ88</accession>
<organism evidence="1 2">
    <name type="scientific">Lacihabitans lacunae</name>
    <dbReference type="NCBI Taxonomy" id="1028214"/>
    <lineage>
        <taxon>Bacteria</taxon>
        <taxon>Pseudomonadati</taxon>
        <taxon>Bacteroidota</taxon>
        <taxon>Cytophagia</taxon>
        <taxon>Cytophagales</taxon>
        <taxon>Leadbetterellaceae</taxon>
        <taxon>Lacihabitans</taxon>
    </lineage>
</organism>
<dbReference type="RefSeq" id="WP_379839104.1">
    <property type="nucleotide sequence ID" value="NZ_JBHRYQ010000001.1"/>
</dbReference>
<gene>
    <name evidence="1" type="ORF">ACFOOI_16360</name>
</gene>
<sequence length="107" mass="12251">MENEPKTCTNQAVAELFQLEINSSDTRQFVDKSEVVHDFFSTLEGYTGMDLLFLSGEKMMILIRFSSYKLFDKNLSSILNACPIKDWFGNVKSIMHQPAMLKAFTVK</sequence>
<keyword evidence="2" id="KW-1185">Reference proteome</keyword>
<protein>
    <submittedName>
        <fullName evidence="1">Uncharacterized protein</fullName>
    </submittedName>
</protein>
<dbReference type="EMBL" id="JBHRYQ010000001">
    <property type="protein sequence ID" value="MFC3812236.1"/>
    <property type="molecule type" value="Genomic_DNA"/>
</dbReference>
<proteinExistence type="predicted"/>
<evidence type="ECO:0000313" key="2">
    <source>
        <dbReference type="Proteomes" id="UP001595616"/>
    </source>
</evidence>
<name>A0ABV7YZ88_9BACT</name>
<comment type="caution">
    <text evidence="1">The sequence shown here is derived from an EMBL/GenBank/DDBJ whole genome shotgun (WGS) entry which is preliminary data.</text>
</comment>
<reference evidence="2" key="1">
    <citation type="journal article" date="2019" name="Int. J. Syst. Evol. Microbiol.">
        <title>The Global Catalogue of Microorganisms (GCM) 10K type strain sequencing project: providing services to taxonomists for standard genome sequencing and annotation.</title>
        <authorList>
            <consortium name="The Broad Institute Genomics Platform"/>
            <consortium name="The Broad Institute Genome Sequencing Center for Infectious Disease"/>
            <person name="Wu L."/>
            <person name="Ma J."/>
        </authorList>
    </citation>
    <scope>NUCLEOTIDE SEQUENCE [LARGE SCALE GENOMIC DNA]</scope>
    <source>
        <strain evidence="2">CECT 7956</strain>
    </source>
</reference>
<evidence type="ECO:0000313" key="1">
    <source>
        <dbReference type="EMBL" id="MFC3812236.1"/>
    </source>
</evidence>
<dbReference type="Proteomes" id="UP001595616">
    <property type="component" value="Unassembled WGS sequence"/>
</dbReference>